<name>D7EKX3_TRICA</name>
<dbReference type="HOGENOM" id="CLU_2029679_0_0_1"/>
<protein>
    <submittedName>
        <fullName evidence="1">Uncharacterized protein</fullName>
    </submittedName>
</protein>
<dbReference type="Proteomes" id="UP000007266">
    <property type="component" value="Unassembled WGS sequence"/>
</dbReference>
<evidence type="ECO:0000313" key="2">
    <source>
        <dbReference type="Proteomes" id="UP000007266"/>
    </source>
</evidence>
<evidence type="ECO:0000313" key="1">
    <source>
        <dbReference type="EMBL" id="EFA11729.2"/>
    </source>
</evidence>
<proteinExistence type="predicted"/>
<dbReference type="AlphaFoldDB" id="D7EKX3"/>
<accession>D7EKX3</accession>
<dbReference type="InParanoid" id="D7EKX3"/>
<reference evidence="1 2" key="2">
    <citation type="journal article" date="2010" name="Nucleic Acids Res.">
        <title>BeetleBase in 2010: revisions to provide comprehensive genomic information for Tribolium castaneum.</title>
        <authorList>
            <person name="Kim H.S."/>
            <person name="Murphy T."/>
            <person name="Xia J."/>
            <person name="Caragea D."/>
            <person name="Park Y."/>
            <person name="Beeman R.W."/>
            <person name="Lorenzen M.D."/>
            <person name="Butcher S."/>
            <person name="Manak J.R."/>
            <person name="Brown S.J."/>
        </authorList>
    </citation>
    <scope>NUCLEOTIDE SEQUENCE [LARGE SCALE GENOMIC DNA]</scope>
    <source>
        <strain evidence="1 2">Georgia GA2</strain>
    </source>
</reference>
<gene>
    <name evidence="1" type="primary">AUGUSTUS-3.0.2_11573</name>
    <name evidence="1" type="ORF">TcasGA2_TC011573</name>
</gene>
<keyword evidence="2" id="KW-1185">Reference proteome</keyword>
<sequence>MENVQAITIIPMTVSDVQNGCYLLKSPQNTTYKLPVGSVEMKNGTLFKLDATTYWQLIVPTHEDEPRDELDKPETWPEKIIENEAELETSGKTEYEVEEIIIMGTEKVVADMMTMFTDALRVMEQNRVASEERLMKMMLEQQNRGTTIQTVPDFSKSVETFDGDCESRAAIEWLEKINVTPEIHSWSQRMLLGDSQGTILWERPENGMMPIARKSKHGPTSLPI</sequence>
<organism evidence="1 2">
    <name type="scientific">Tribolium castaneum</name>
    <name type="common">Red flour beetle</name>
    <dbReference type="NCBI Taxonomy" id="7070"/>
    <lineage>
        <taxon>Eukaryota</taxon>
        <taxon>Metazoa</taxon>
        <taxon>Ecdysozoa</taxon>
        <taxon>Arthropoda</taxon>
        <taxon>Hexapoda</taxon>
        <taxon>Insecta</taxon>
        <taxon>Pterygota</taxon>
        <taxon>Neoptera</taxon>
        <taxon>Endopterygota</taxon>
        <taxon>Coleoptera</taxon>
        <taxon>Polyphaga</taxon>
        <taxon>Cucujiformia</taxon>
        <taxon>Tenebrionidae</taxon>
        <taxon>Tenebrionidae incertae sedis</taxon>
        <taxon>Tribolium</taxon>
    </lineage>
</organism>
<reference evidence="1 2" key="1">
    <citation type="journal article" date="2008" name="Nature">
        <title>The genome of the model beetle and pest Tribolium castaneum.</title>
        <authorList>
            <consortium name="Tribolium Genome Sequencing Consortium"/>
            <person name="Richards S."/>
            <person name="Gibbs R.A."/>
            <person name="Weinstock G.M."/>
            <person name="Brown S.J."/>
            <person name="Denell R."/>
            <person name="Beeman R.W."/>
            <person name="Gibbs R."/>
            <person name="Beeman R.W."/>
            <person name="Brown S.J."/>
            <person name="Bucher G."/>
            <person name="Friedrich M."/>
            <person name="Grimmelikhuijzen C.J."/>
            <person name="Klingler M."/>
            <person name="Lorenzen M."/>
            <person name="Richards S."/>
            <person name="Roth S."/>
            <person name="Schroder R."/>
            <person name="Tautz D."/>
            <person name="Zdobnov E.M."/>
            <person name="Muzny D."/>
            <person name="Gibbs R.A."/>
            <person name="Weinstock G.M."/>
            <person name="Attaway T."/>
            <person name="Bell S."/>
            <person name="Buhay C.J."/>
            <person name="Chandrabose M.N."/>
            <person name="Chavez D."/>
            <person name="Clerk-Blankenburg K.P."/>
            <person name="Cree A."/>
            <person name="Dao M."/>
            <person name="Davis C."/>
            <person name="Chacko J."/>
            <person name="Dinh H."/>
            <person name="Dugan-Rocha S."/>
            <person name="Fowler G."/>
            <person name="Garner T.T."/>
            <person name="Garnes J."/>
            <person name="Gnirke A."/>
            <person name="Hawes A."/>
            <person name="Hernandez J."/>
            <person name="Hines S."/>
            <person name="Holder M."/>
            <person name="Hume J."/>
            <person name="Jhangiani S.N."/>
            <person name="Joshi V."/>
            <person name="Khan Z.M."/>
            <person name="Jackson L."/>
            <person name="Kovar C."/>
            <person name="Kowis A."/>
            <person name="Lee S."/>
            <person name="Lewis L.R."/>
            <person name="Margolis J."/>
            <person name="Morgan M."/>
            <person name="Nazareth L.V."/>
            <person name="Nguyen N."/>
            <person name="Okwuonu G."/>
            <person name="Parker D."/>
            <person name="Richards S."/>
            <person name="Ruiz S.J."/>
            <person name="Santibanez J."/>
            <person name="Savard J."/>
            <person name="Scherer S.E."/>
            <person name="Schneider B."/>
            <person name="Sodergren E."/>
            <person name="Tautz D."/>
            <person name="Vattahil S."/>
            <person name="Villasana D."/>
            <person name="White C.S."/>
            <person name="Wright R."/>
            <person name="Park Y."/>
            <person name="Beeman R.W."/>
            <person name="Lord J."/>
            <person name="Oppert B."/>
            <person name="Lorenzen M."/>
            <person name="Brown S."/>
            <person name="Wang L."/>
            <person name="Savard J."/>
            <person name="Tautz D."/>
            <person name="Richards S."/>
            <person name="Weinstock G."/>
            <person name="Gibbs R.A."/>
            <person name="Liu Y."/>
            <person name="Worley K."/>
            <person name="Weinstock G."/>
            <person name="Elsik C.G."/>
            <person name="Reese J.T."/>
            <person name="Elhaik E."/>
            <person name="Landan G."/>
            <person name="Graur D."/>
            <person name="Arensburger P."/>
            <person name="Atkinson P."/>
            <person name="Beeman R.W."/>
            <person name="Beidler J."/>
            <person name="Brown S.J."/>
            <person name="Demuth J.P."/>
            <person name="Drury D.W."/>
            <person name="Du Y.Z."/>
            <person name="Fujiwara H."/>
            <person name="Lorenzen M."/>
            <person name="Maselli V."/>
            <person name="Osanai M."/>
            <person name="Park Y."/>
            <person name="Robertson H.M."/>
            <person name="Tu Z."/>
            <person name="Wang J.J."/>
            <person name="Wang S."/>
            <person name="Richards S."/>
            <person name="Song H."/>
            <person name="Zhang L."/>
            <person name="Sodergren E."/>
            <person name="Werner D."/>
            <person name="Stanke M."/>
            <person name="Morgenstern B."/>
            <person name="Solovyev V."/>
            <person name="Kosarev P."/>
            <person name="Brown G."/>
            <person name="Chen H.C."/>
            <person name="Ermolaeva O."/>
            <person name="Hlavina W."/>
            <person name="Kapustin Y."/>
            <person name="Kiryutin B."/>
            <person name="Kitts P."/>
            <person name="Maglott D."/>
            <person name="Pruitt K."/>
            <person name="Sapojnikov V."/>
            <person name="Souvorov A."/>
            <person name="Mackey A.J."/>
            <person name="Waterhouse R.M."/>
            <person name="Wyder S."/>
            <person name="Zdobnov E.M."/>
            <person name="Zdobnov E.M."/>
            <person name="Wyder S."/>
            <person name="Kriventseva E.V."/>
            <person name="Kadowaki T."/>
            <person name="Bork P."/>
            <person name="Aranda M."/>
            <person name="Bao R."/>
            <person name="Beermann A."/>
            <person name="Berns N."/>
            <person name="Bolognesi R."/>
            <person name="Bonneton F."/>
            <person name="Bopp D."/>
            <person name="Brown S.J."/>
            <person name="Bucher G."/>
            <person name="Butts T."/>
            <person name="Chaumot A."/>
            <person name="Denell R.E."/>
            <person name="Ferrier D.E."/>
            <person name="Friedrich M."/>
            <person name="Gordon C.M."/>
            <person name="Jindra M."/>
            <person name="Klingler M."/>
            <person name="Lan Q."/>
            <person name="Lattorff H.M."/>
            <person name="Laudet V."/>
            <person name="von Levetsow C."/>
            <person name="Liu Z."/>
            <person name="Lutz R."/>
            <person name="Lynch J.A."/>
            <person name="da Fonseca R.N."/>
            <person name="Posnien N."/>
            <person name="Reuter R."/>
            <person name="Roth S."/>
            <person name="Savard J."/>
            <person name="Schinko J.B."/>
            <person name="Schmitt C."/>
            <person name="Schoppmeier M."/>
            <person name="Schroder R."/>
            <person name="Shippy T.D."/>
            <person name="Simonnet F."/>
            <person name="Marques-Souza H."/>
            <person name="Tautz D."/>
            <person name="Tomoyasu Y."/>
            <person name="Trauner J."/>
            <person name="Van der Zee M."/>
            <person name="Vervoort M."/>
            <person name="Wittkopp N."/>
            <person name="Wimmer E.A."/>
            <person name="Yang X."/>
            <person name="Jones A.K."/>
            <person name="Sattelle D.B."/>
            <person name="Ebert P.R."/>
            <person name="Nelson D."/>
            <person name="Scott J.G."/>
            <person name="Beeman R.W."/>
            <person name="Muthukrishnan S."/>
            <person name="Kramer K.J."/>
            <person name="Arakane Y."/>
            <person name="Beeman R.W."/>
            <person name="Zhu Q."/>
            <person name="Hogenkamp D."/>
            <person name="Dixit R."/>
            <person name="Oppert B."/>
            <person name="Jiang H."/>
            <person name="Zou Z."/>
            <person name="Marshall J."/>
            <person name="Elpidina E."/>
            <person name="Vinokurov K."/>
            <person name="Oppert C."/>
            <person name="Zou Z."/>
            <person name="Evans J."/>
            <person name="Lu Z."/>
            <person name="Zhao P."/>
            <person name="Sumathipala N."/>
            <person name="Altincicek B."/>
            <person name="Vilcinskas A."/>
            <person name="Williams M."/>
            <person name="Hultmark D."/>
            <person name="Hetru C."/>
            <person name="Jiang H."/>
            <person name="Grimmelikhuijzen C.J."/>
            <person name="Hauser F."/>
            <person name="Cazzamali G."/>
            <person name="Williamson M."/>
            <person name="Park Y."/>
            <person name="Li B."/>
            <person name="Tanaka Y."/>
            <person name="Predel R."/>
            <person name="Neupert S."/>
            <person name="Schachtner J."/>
            <person name="Verleyen P."/>
            <person name="Raible F."/>
            <person name="Bork P."/>
            <person name="Friedrich M."/>
            <person name="Walden K.K."/>
            <person name="Robertson H.M."/>
            <person name="Angeli S."/>
            <person name="Foret S."/>
            <person name="Bucher G."/>
            <person name="Schuetz S."/>
            <person name="Maleszka R."/>
            <person name="Wimmer E.A."/>
            <person name="Beeman R.W."/>
            <person name="Lorenzen M."/>
            <person name="Tomoyasu Y."/>
            <person name="Miller S.C."/>
            <person name="Grossmann D."/>
            <person name="Bucher G."/>
        </authorList>
    </citation>
    <scope>NUCLEOTIDE SEQUENCE [LARGE SCALE GENOMIC DNA]</scope>
    <source>
        <strain evidence="1 2">Georgia GA2</strain>
    </source>
</reference>
<dbReference type="EMBL" id="KQ971745">
    <property type="protein sequence ID" value="EFA11729.2"/>
    <property type="molecule type" value="Genomic_DNA"/>
</dbReference>